<dbReference type="KEGG" id="plyc:GXP70_12015"/>
<accession>A0A6C0FYN7</accession>
<dbReference type="AlphaFoldDB" id="A0A6C0FYN7"/>
<organism evidence="1 2">
    <name type="scientific">Paenibacillus lycopersici</name>
    <dbReference type="NCBI Taxonomy" id="2704462"/>
    <lineage>
        <taxon>Bacteria</taxon>
        <taxon>Bacillati</taxon>
        <taxon>Bacillota</taxon>
        <taxon>Bacilli</taxon>
        <taxon>Bacillales</taxon>
        <taxon>Paenibacillaceae</taxon>
        <taxon>Paenibacillus</taxon>
    </lineage>
</organism>
<dbReference type="InterPro" id="IPR026838">
    <property type="entry name" value="YheC/D"/>
</dbReference>
<sequence>MTRYVGSKWSKTIVMQKHAALAKYVPDTKIMTKDTLLGYLQRYDMVYIKPEYGLWGKGVMRVERRGSGYRYHLGTKRRSFDRYGAMYKSIRSQTGGKRYLVQKGIRLLKHNGRRFDIRVMAQFSPGRRWETTGIIGRVAAKHKVVTNIKGGGKLVMANKLLRPYTGQVEAKLRSLSDLGVQAGETMQRAYPGVYEIGLDVAMDESLHPWILEVNTSPDPYLFRKHTDSGVFRRIRRYAKAYPKTAASVTARARSARKAKAAGKAIAAAKAKVSAKAIVHAKATVIVPRKAAALIPAKYREKVKLAVKKE</sequence>
<evidence type="ECO:0000313" key="1">
    <source>
        <dbReference type="EMBL" id="QHT60591.1"/>
    </source>
</evidence>
<name>A0A6C0FYN7_9BACL</name>
<dbReference type="SUPFAM" id="SSF56059">
    <property type="entry name" value="Glutathione synthetase ATP-binding domain-like"/>
    <property type="match status" value="1"/>
</dbReference>
<reference evidence="1 2" key="1">
    <citation type="submission" date="2020-01" db="EMBL/GenBank/DDBJ databases">
        <title>Paenibacillus sp. nov., isolated from tomato rhizosphere.</title>
        <authorList>
            <person name="Weon H.-Y."/>
            <person name="Lee S.A."/>
        </authorList>
    </citation>
    <scope>NUCLEOTIDE SEQUENCE [LARGE SCALE GENOMIC DNA]</scope>
    <source>
        <strain evidence="1 2">12200R-189</strain>
    </source>
</reference>
<gene>
    <name evidence="1" type="ORF">GXP70_12015</name>
</gene>
<keyword evidence="2" id="KW-1185">Reference proteome</keyword>
<dbReference type="Pfam" id="PF14398">
    <property type="entry name" value="ATPgrasp_YheCD"/>
    <property type="match status" value="1"/>
</dbReference>
<evidence type="ECO:0000313" key="2">
    <source>
        <dbReference type="Proteomes" id="UP000476064"/>
    </source>
</evidence>
<dbReference type="Proteomes" id="UP000476064">
    <property type="component" value="Chromosome"/>
</dbReference>
<protein>
    <submittedName>
        <fullName evidence="1">YheC/YheD family protein</fullName>
    </submittedName>
</protein>
<dbReference type="Gene3D" id="3.30.470.20">
    <property type="entry name" value="ATP-grasp fold, B domain"/>
    <property type="match status" value="1"/>
</dbReference>
<proteinExistence type="predicted"/>
<dbReference type="RefSeq" id="WP_162356941.1">
    <property type="nucleotide sequence ID" value="NZ_CP048209.1"/>
</dbReference>
<dbReference type="EMBL" id="CP048209">
    <property type="protein sequence ID" value="QHT60591.1"/>
    <property type="molecule type" value="Genomic_DNA"/>
</dbReference>